<reference evidence="3 4" key="1">
    <citation type="journal article" date="2019" name="Nat. Ecol. Evol.">
        <title>Megaphylogeny resolves global patterns of mushroom evolution.</title>
        <authorList>
            <person name="Varga T."/>
            <person name="Krizsan K."/>
            <person name="Foldi C."/>
            <person name="Dima B."/>
            <person name="Sanchez-Garcia M."/>
            <person name="Sanchez-Ramirez S."/>
            <person name="Szollosi G.J."/>
            <person name="Szarkandi J.G."/>
            <person name="Papp V."/>
            <person name="Albert L."/>
            <person name="Andreopoulos W."/>
            <person name="Angelini C."/>
            <person name="Antonin V."/>
            <person name="Barry K.W."/>
            <person name="Bougher N.L."/>
            <person name="Buchanan P."/>
            <person name="Buyck B."/>
            <person name="Bense V."/>
            <person name="Catcheside P."/>
            <person name="Chovatia M."/>
            <person name="Cooper J."/>
            <person name="Damon W."/>
            <person name="Desjardin D."/>
            <person name="Finy P."/>
            <person name="Geml J."/>
            <person name="Haridas S."/>
            <person name="Hughes K."/>
            <person name="Justo A."/>
            <person name="Karasinski D."/>
            <person name="Kautmanova I."/>
            <person name="Kiss B."/>
            <person name="Kocsube S."/>
            <person name="Kotiranta H."/>
            <person name="LaButti K.M."/>
            <person name="Lechner B.E."/>
            <person name="Liimatainen K."/>
            <person name="Lipzen A."/>
            <person name="Lukacs Z."/>
            <person name="Mihaltcheva S."/>
            <person name="Morgado L.N."/>
            <person name="Niskanen T."/>
            <person name="Noordeloos M.E."/>
            <person name="Ohm R.A."/>
            <person name="Ortiz-Santana B."/>
            <person name="Ovrebo C."/>
            <person name="Racz N."/>
            <person name="Riley R."/>
            <person name="Savchenko A."/>
            <person name="Shiryaev A."/>
            <person name="Soop K."/>
            <person name="Spirin V."/>
            <person name="Szebenyi C."/>
            <person name="Tomsovsky M."/>
            <person name="Tulloss R.E."/>
            <person name="Uehling J."/>
            <person name="Grigoriev I.V."/>
            <person name="Vagvolgyi C."/>
            <person name="Papp T."/>
            <person name="Martin F.M."/>
            <person name="Miettinen O."/>
            <person name="Hibbett D.S."/>
            <person name="Nagy L.G."/>
        </authorList>
    </citation>
    <scope>NUCLEOTIDE SEQUENCE [LARGE SCALE GENOMIC DNA]</scope>
    <source>
        <strain evidence="3 4">OMC1185</strain>
    </source>
</reference>
<sequence>MKSIAIISLFAAGALAQSSASSAAAASSTASALIPSGISSGCSSYLTSLNSDSTLYSCAAPIISATSQFGAAANSSASSTSAITSAVKSFCANSASACSDSNIKSQLASFYSACTAELTSNANKDVIRMYDALYALTPLKTAVCAQDDSGNYCVTQIAKAASSSASGNLATAQKYLWSAQTSSKRAVSMIEPNATTFTSYNLPFLLLTPSTPSATLCTSCTRSILTAYINFESSVPYGPGLDKSSLLSGQSALYKGVVSTCGESFMSGAVQAAGGIKSGAFSGAGRTVLVEGGALGVLVSALSIAAAGFAAAL</sequence>
<feature type="domain" description="DUF7729" evidence="2">
    <location>
        <begin position="39"/>
        <end position="164"/>
    </location>
</feature>
<organism evidence="3 4">
    <name type="scientific">Heliocybe sulcata</name>
    <dbReference type="NCBI Taxonomy" id="5364"/>
    <lineage>
        <taxon>Eukaryota</taxon>
        <taxon>Fungi</taxon>
        <taxon>Dikarya</taxon>
        <taxon>Basidiomycota</taxon>
        <taxon>Agaricomycotina</taxon>
        <taxon>Agaricomycetes</taxon>
        <taxon>Gloeophyllales</taxon>
        <taxon>Gloeophyllaceae</taxon>
        <taxon>Heliocybe</taxon>
    </lineage>
</organism>
<feature type="chain" id="PRO_5022857531" description="DUF7729 domain-containing protein" evidence="1">
    <location>
        <begin position="17"/>
        <end position="313"/>
    </location>
</feature>
<dbReference type="AlphaFoldDB" id="A0A5C3MS96"/>
<evidence type="ECO:0000259" key="2">
    <source>
        <dbReference type="Pfam" id="PF24855"/>
    </source>
</evidence>
<protein>
    <recommendedName>
        <fullName evidence="2">DUF7729 domain-containing protein</fullName>
    </recommendedName>
</protein>
<dbReference type="OrthoDB" id="5588482at2759"/>
<evidence type="ECO:0000313" key="3">
    <source>
        <dbReference type="EMBL" id="TFK48264.1"/>
    </source>
</evidence>
<dbReference type="STRING" id="5364.A0A5C3MS96"/>
<feature type="signal peptide" evidence="1">
    <location>
        <begin position="1"/>
        <end position="16"/>
    </location>
</feature>
<name>A0A5C3MS96_9AGAM</name>
<accession>A0A5C3MS96</accession>
<evidence type="ECO:0000256" key="1">
    <source>
        <dbReference type="SAM" id="SignalP"/>
    </source>
</evidence>
<keyword evidence="1" id="KW-0732">Signal</keyword>
<keyword evidence="4" id="KW-1185">Reference proteome</keyword>
<dbReference type="InterPro" id="IPR056146">
    <property type="entry name" value="DUF7729"/>
</dbReference>
<gene>
    <name evidence="3" type="ORF">OE88DRAFT_1664745</name>
</gene>
<dbReference type="Proteomes" id="UP000305948">
    <property type="component" value="Unassembled WGS sequence"/>
</dbReference>
<evidence type="ECO:0000313" key="4">
    <source>
        <dbReference type="Proteomes" id="UP000305948"/>
    </source>
</evidence>
<dbReference type="Pfam" id="PF24855">
    <property type="entry name" value="DUF7729"/>
    <property type="match status" value="1"/>
</dbReference>
<dbReference type="EMBL" id="ML213520">
    <property type="protein sequence ID" value="TFK48264.1"/>
    <property type="molecule type" value="Genomic_DNA"/>
</dbReference>
<proteinExistence type="predicted"/>